<dbReference type="PANTHER" id="PTHR42771">
    <property type="entry name" value="IRON(3+)-HYDROXAMATE IMPORT ATP-BINDING PROTEIN FHUC"/>
    <property type="match status" value="1"/>
</dbReference>
<dbReference type="InterPro" id="IPR003439">
    <property type="entry name" value="ABC_transporter-like_ATP-bd"/>
</dbReference>
<dbReference type="PANTHER" id="PTHR42771:SF12">
    <property type="entry name" value="FE(3+) DICITRATE TRANSPORT ATP-BINDING PROTEIN FECE-RELATED"/>
    <property type="match status" value="1"/>
</dbReference>
<keyword evidence="10" id="KW-0472">Membrane</keyword>
<evidence type="ECO:0000256" key="7">
    <source>
        <dbReference type="ARBA" id="ARBA00022840"/>
    </source>
</evidence>
<dbReference type="PROSITE" id="PS00211">
    <property type="entry name" value="ABC_TRANSPORTER_1"/>
    <property type="match status" value="1"/>
</dbReference>
<dbReference type="InterPro" id="IPR003593">
    <property type="entry name" value="AAA+_ATPase"/>
</dbReference>
<evidence type="ECO:0000256" key="5">
    <source>
        <dbReference type="ARBA" id="ARBA00022496"/>
    </source>
</evidence>
<evidence type="ECO:0000313" key="12">
    <source>
        <dbReference type="EMBL" id="SAM69789.1"/>
    </source>
</evidence>
<dbReference type="AlphaFoldDB" id="A0A1C3H6B5"/>
<protein>
    <submittedName>
        <fullName evidence="12">Iron(III) dicitrate transport ATP-binding protein FecE (TC 3.A.1.14.1)</fullName>
    </submittedName>
</protein>
<dbReference type="FunFam" id="3.40.50.300:FF:000134">
    <property type="entry name" value="Iron-enterobactin ABC transporter ATP-binding protein"/>
    <property type="match status" value="1"/>
</dbReference>
<keyword evidence="8" id="KW-0408">Iron</keyword>
<dbReference type="SUPFAM" id="SSF52540">
    <property type="entry name" value="P-loop containing nucleoside triphosphate hydrolases"/>
    <property type="match status" value="1"/>
</dbReference>
<sequence length="268" mass="28967">MALHIHNLHNGYGDAKILHGITATLPAGKITALIGPNGCGKSTLLKTLARLLPPQSGDITLDGEAIYHMSPRRFARRLSLLPQHHMVPEGINVRTLVGYGRSPYLNLWGRLGKADLDIVARVMAATHTDTLADKRVDELSGGQQQRAFLAMTLAQETPYLLLDEPTTYLDLNHQIALMDMMRAQQEKGTTVITVLHDLNQAARYCDHLIVLKAGQLVAEGSPAEVLTPALLADVFAVNAAPYTCPVSGKPMCIVKESALEAQAEAAGR</sequence>
<evidence type="ECO:0000256" key="3">
    <source>
        <dbReference type="ARBA" id="ARBA00022448"/>
    </source>
</evidence>
<feature type="domain" description="ABC transporter" evidence="11">
    <location>
        <begin position="3"/>
        <end position="238"/>
    </location>
</feature>
<dbReference type="Gene3D" id="3.40.50.300">
    <property type="entry name" value="P-loop containing nucleotide triphosphate hydrolases"/>
    <property type="match status" value="1"/>
</dbReference>
<evidence type="ECO:0000256" key="8">
    <source>
        <dbReference type="ARBA" id="ARBA00023004"/>
    </source>
</evidence>
<dbReference type="CDD" id="cd03214">
    <property type="entry name" value="ABC_Iron-Siderophores_B12_Hemin"/>
    <property type="match status" value="1"/>
</dbReference>
<comment type="subcellular location">
    <subcellularLocation>
        <location evidence="1">Cell membrane</location>
        <topology evidence="1">Peripheral membrane protein</topology>
    </subcellularLocation>
</comment>
<evidence type="ECO:0000256" key="2">
    <source>
        <dbReference type="ARBA" id="ARBA00005417"/>
    </source>
</evidence>
<dbReference type="InterPro" id="IPR017871">
    <property type="entry name" value="ABC_transporter-like_CS"/>
</dbReference>
<dbReference type="GO" id="GO:0016887">
    <property type="term" value="F:ATP hydrolysis activity"/>
    <property type="evidence" value="ECO:0007669"/>
    <property type="project" value="InterPro"/>
</dbReference>
<name>A0A1C3H6B5_9GAMM</name>
<dbReference type="EMBL" id="FKLO01000072">
    <property type="protein sequence ID" value="SAM69789.1"/>
    <property type="molecule type" value="Genomic_DNA"/>
</dbReference>
<dbReference type="InterPro" id="IPR027417">
    <property type="entry name" value="P-loop_NTPase"/>
</dbReference>
<gene>
    <name evidence="12" type="ORF">CHUV0807_2102</name>
</gene>
<dbReference type="GO" id="GO:0005886">
    <property type="term" value="C:plasma membrane"/>
    <property type="evidence" value="ECO:0007669"/>
    <property type="project" value="UniProtKB-SubCell"/>
</dbReference>
<proteinExistence type="inferred from homology"/>
<dbReference type="Proteomes" id="UP000190837">
    <property type="component" value="Unassembled WGS sequence"/>
</dbReference>
<comment type="similarity">
    <text evidence="2">Belongs to the ABC transporter superfamily.</text>
</comment>
<dbReference type="GO" id="GO:0006826">
    <property type="term" value="P:iron ion transport"/>
    <property type="evidence" value="ECO:0007669"/>
    <property type="project" value="UniProtKB-KW"/>
</dbReference>
<dbReference type="NCBIfam" id="NF008409">
    <property type="entry name" value="PRK11231.1"/>
    <property type="match status" value="1"/>
</dbReference>
<dbReference type="Pfam" id="PF00005">
    <property type="entry name" value="ABC_tran"/>
    <property type="match status" value="1"/>
</dbReference>
<dbReference type="PROSITE" id="PS50893">
    <property type="entry name" value="ABC_TRANSPORTER_2"/>
    <property type="match status" value="1"/>
</dbReference>
<keyword evidence="4" id="KW-1003">Cell membrane</keyword>
<keyword evidence="3" id="KW-0813">Transport</keyword>
<dbReference type="SMART" id="SM00382">
    <property type="entry name" value="AAA"/>
    <property type="match status" value="1"/>
</dbReference>
<evidence type="ECO:0000256" key="9">
    <source>
        <dbReference type="ARBA" id="ARBA00023065"/>
    </source>
</evidence>
<keyword evidence="9" id="KW-0406">Ion transport</keyword>
<keyword evidence="7 12" id="KW-0067">ATP-binding</keyword>
<organism evidence="12 13">
    <name type="scientific">Cardiobacterium hominis</name>
    <dbReference type="NCBI Taxonomy" id="2718"/>
    <lineage>
        <taxon>Bacteria</taxon>
        <taxon>Pseudomonadati</taxon>
        <taxon>Pseudomonadota</taxon>
        <taxon>Gammaproteobacteria</taxon>
        <taxon>Cardiobacteriales</taxon>
        <taxon>Cardiobacteriaceae</taxon>
        <taxon>Cardiobacterium</taxon>
    </lineage>
</organism>
<dbReference type="GO" id="GO:0005524">
    <property type="term" value="F:ATP binding"/>
    <property type="evidence" value="ECO:0007669"/>
    <property type="project" value="UniProtKB-KW"/>
</dbReference>
<dbReference type="InterPro" id="IPR051535">
    <property type="entry name" value="Siderophore_ABC-ATPase"/>
</dbReference>
<evidence type="ECO:0000313" key="13">
    <source>
        <dbReference type="Proteomes" id="UP000190837"/>
    </source>
</evidence>
<evidence type="ECO:0000256" key="4">
    <source>
        <dbReference type="ARBA" id="ARBA00022475"/>
    </source>
</evidence>
<evidence type="ECO:0000256" key="6">
    <source>
        <dbReference type="ARBA" id="ARBA00022741"/>
    </source>
</evidence>
<reference evidence="13" key="1">
    <citation type="submission" date="2016-04" db="EMBL/GenBank/DDBJ databases">
        <authorList>
            <person name="Tagini F."/>
        </authorList>
    </citation>
    <scope>NUCLEOTIDE SEQUENCE [LARGE SCALE GENOMIC DNA]</scope>
    <source>
        <strain evidence="13">CHUV0807</strain>
    </source>
</reference>
<accession>A0A1C3H6B5</accession>
<evidence type="ECO:0000256" key="10">
    <source>
        <dbReference type="ARBA" id="ARBA00023136"/>
    </source>
</evidence>
<keyword evidence="5" id="KW-0410">Iron transport</keyword>
<dbReference type="RefSeq" id="WP_079541746.1">
    <property type="nucleotide sequence ID" value="NZ_CALFOW010000113.1"/>
</dbReference>
<keyword evidence="6" id="KW-0547">Nucleotide-binding</keyword>
<evidence type="ECO:0000259" key="11">
    <source>
        <dbReference type="PROSITE" id="PS50893"/>
    </source>
</evidence>
<evidence type="ECO:0000256" key="1">
    <source>
        <dbReference type="ARBA" id="ARBA00004202"/>
    </source>
</evidence>